<dbReference type="FunFam" id="3.30.160.60:FF:000557">
    <property type="entry name" value="zinc finger and SCAN domain-containing protein 29"/>
    <property type="match status" value="1"/>
</dbReference>
<dbReference type="RefSeq" id="XP_036371061.1">
    <property type="nucleotide sequence ID" value="XM_036515168.1"/>
</dbReference>
<name>A0A7E6FTP3_9MOLL</name>
<dbReference type="SMART" id="SM00355">
    <property type="entry name" value="ZnF_C2H2"/>
    <property type="match status" value="2"/>
</dbReference>
<evidence type="ECO:0000313" key="10">
    <source>
        <dbReference type="Proteomes" id="UP000515154"/>
    </source>
</evidence>
<dbReference type="Gene3D" id="3.30.160.60">
    <property type="entry name" value="Classic Zinc Finger"/>
    <property type="match status" value="3"/>
</dbReference>
<feature type="domain" description="C2H2-type" evidence="9">
    <location>
        <begin position="88"/>
        <end position="121"/>
    </location>
</feature>
<evidence type="ECO:0000256" key="7">
    <source>
        <dbReference type="PROSITE-ProRule" id="PRU00042"/>
    </source>
</evidence>
<protein>
    <submittedName>
        <fullName evidence="11">Zinc finger protein 383-like</fullName>
    </submittedName>
</protein>
<evidence type="ECO:0000256" key="8">
    <source>
        <dbReference type="SAM" id="MobiDB-lite"/>
    </source>
</evidence>
<evidence type="ECO:0000256" key="3">
    <source>
        <dbReference type="ARBA" id="ARBA00022737"/>
    </source>
</evidence>
<dbReference type="PROSITE" id="PS50157">
    <property type="entry name" value="ZINC_FINGER_C2H2_2"/>
    <property type="match status" value="2"/>
</dbReference>
<dbReference type="PANTHER" id="PTHR23226:SF371">
    <property type="entry name" value="ZINC FINGER PROTEIN 112-LIKE PROTEIN"/>
    <property type="match status" value="1"/>
</dbReference>
<accession>A0A7E6FTP3</accession>
<evidence type="ECO:0000256" key="5">
    <source>
        <dbReference type="ARBA" id="ARBA00022833"/>
    </source>
</evidence>
<gene>
    <name evidence="11" type="primary">LOC118768514</name>
</gene>
<dbReference type="Pfam" id="PF00096">
    <property type="entry name" value="zf-C2H2"/>
    <property type="match status" value="2"/>
</dbReference>
<dbReference type="Proteomes" id="UP000515154">
    <property type="component" value="Linkage group LG30"/>
</dbReference>
<dbReference type="KEGG" id="osn:118768514"/>
<dbReference type="PANTHER" id="PTHR23226">
    <property type="entry name" value="ZINC FINGER AND SCAN DOMAIN-CONTAINING"/>
    <property type="match status" value="1"/>
</dbReference>
<proteinExistence type="predicted"/>
<evidence type="ECO:0000256" key="6">
    <source>
        <dbReference type="ARBA" id="ARBA00023242"/>
    </source>
</evidence>
<keyword evidence="10" id="KW-1185">Reference proteome</keyword>
<keyword evidence="4 7" id="KW-0863">Zinc-finger</keyword>
<feature type="domain" description="C2H2-type" evidence="9">
    <location>
        <begin position="60"/>
        <end position="87"/>
    </location>
</feature>
<dbReference type="GO" id="GO:0008270">
    <property type="term" value="F:zinc ion binding"/>
    <property type="evidence" value="ECO:0007669"/>
    <property type="project" value="UniProtKB-KW"/>
</dbReference>
<dbReference type="GO" id="GO:0005634">
    <property type="term" value="C:nucleus"/>
    <property type="evidence" value="ECO:0007669"/>
    <property type="project" value="UniProtKB-SubCell"/>
</dbReference>
<sequence>MTREAKETGAAARKATVPQDPQSVKMKTWSSSKKGRAEPNTRYTVTLFVHKNIHSAEKPYNCDVCGKSFSASSTLIKHIRIHTGEKPYECDICGQAFTEDGQLKSHRRIHTDKRFHTGEEPFHCDTCGKSFSDNPELNTTPTLLADVMLDKERQKKKLESHGWNVTASAEEV</sequence>
<organism evidence="10 11">
    <name type="scientific">Octopus sinensis</name>
    <name type="common">East Asian common octopus</name>
    <dbReference type="NCBI Taxonomy" id="2607531"/>
    <lineage>
        <taxon>Eukaryota</taxon>
        <taxon>Metazoa</taxon>
        <taxon>Spiralia</taxon>
        <taxon>Lophotrochozoa</taxon>
        <taxon>Mollusca</taxon>
        <taxon>Cephalopoda</taxon>
        <taxon>Coleoidea</taxon>
        <taxon>Octopodiformes</taxon>
        <taxon>Octopoda</taxon>
        <taxon>Incirrata</taxon>
        <taxon>Octopodidae</taxon>
        <taxon>Octopus</taxon>
    </lineage>
</organism>
<dbReference type="InterPro" id="IPR036236">
    <property type="entry name" value="Znf_C2H2_sf"/>
</dbReference>
<keyword evidence="3" id="KW-0677">Repeat</keyword>
<comment type="subcellular location">
    <subcellularLocation>
        <location evidence="1">Nucleus</location>
    </subcellularLocation>
</comment>
<reference evidence="11" key="1">
    <citation type="submission" date="2025-08" db="UniProtKB">
        <authorList>
            <consortium name="RefSeq"/>
        </authorList>
    </citation>
    <scope>IDENTIFICATION</scope>
</reference>
<keyword evidence="2" id="KW-0479">Metal-binding</keyword>
<keyword evidence="6" id="KW-0539">Nucleus</keyword>
<dbReference type="PROSITE" id="PS00028">
    <property type="entry name" value="ZINC_FINGER_C2H2_1"/>
    <property type="match status" value="2"/>
</dbReference>
<evidence type="ECO:0000313" key="11">
    <source>
        <dbReference type="RefSeq" id="XP_036371061.1"/>
    </source>
</evidence>
<keyword evidence="5" id="KW-0862">Zinc</keyword>
<dbReference type="FunFam" id="3.30.160.60:FF:000512">
    <property type="entry name" value="zinc finger protein 197 isoform X1"/>
    <property type="match status" value="1"/>
</dbReference>
<dbReference type="AlphaFoldDB" id="A0A7E6FTP3"/>
<evidence type="ECO:0000256" key="2">
    <source>
        <dbReference type="ARBA" id="ARBA00022723"/>
    </source>
</evidence>
<dbReference type="GO" id="GO:0000978">
    <property type="term" value="F:RNA polymerase II cis-regulatory region sequence-specific DNA binding"/>
    <property type="evidence" value="ECO:0007669"/>
    <property type="project" value="TreeGrafter"/>
</dbReference>
<dbReference type="FunFam" id="3.30.160.60:FF:000100">
    <property type="entry name" value="Zinc finger 45-like"/>
    <property type="match status" value="1"/>
</dbReference>
<dbReference type="GO" id="GO:0000981">
    <property type="term" value="F:DNA-binding transcription factor activity, RNA polymerase II-specific"/>
    <property type="evidence" value="ECO:0007669"/>
    <property type="project" value="TreeGrafter"/>
</dbReference>
<evidence type="ECO:0000259" key="9">
    <source>
        <dbReference type="PROSITE" id="PS50157"/>
    </source>
</evidence>
<feature type="region of interest" description="Disordered" evidence="8">
    <location>
        <begin position="1"/>
        <end position="37"/>
    </location>
</feature>
<dbReference type="SUPFAM" id="SSF57667">
    <property type="entry name" value="beta-beta-alpha zinc fingers"/>
    <property type="match status" value="2"/>
</dbReference>
<evidence type="ECO:0000256" key="1">
    <source>
        <dbReference type="ARBA" id="ARBA00004123"/>
    </source>
</evidence>
<dbReference type="InterPro" id="IPR013087">
    <property type="entry name" value="Znf_C2H2_type"/>
</dbReference>
<evidence type="ECO:0000256" key="4">
    <source>
        <dbReference type="ARBA" id="ARBA00022771"/>
    </source>
</evidence>